<proteinExistence type="predicted"/>
<organism evidence="1 2">
    <name type="scientific">Candidatus Portnoybacteria bacterium CG11_big_fil_rev_8_21_14_0_20_44_10</name>
    <dbReference type="NCBI Taxonomy" id="1974818"/>
    <lineage>
        <taxon>Bacteria</taxon>
        <taxon>Candidatus Portnoyibacteriota</taxon>
    </lineage>
</organism>
<sequence length="143" mass="16333">MAKVNSRQTGKVAKLLGELPNESCGLNFYSHETGRKEIVASRMYPALNHPQAINFFFFVCLHQYGFWHGDENGYREPIFGCLDDKKLKGSDLLWAACKKALDNDPLIFERARLAKISFDGLLKKSSLTQMGRLIFRICRRDTS</sequence>
<gene>
    <name evidence="1" type="ORF">COV85_01620</name>
</gene>
<name>A0A2H0KQU2_9BACT</name>
<dbReference type="Proteomes" id="UP000231550">
    <property type="component" value="Unassembled WGS sequence"/>
</dbReference>
<accession>A0A2H0KQU2</accession>
<comment type="caution">
    <text evidence="1">The sequence shown here is derived from an EMBL/GenBank/DDBJ whole genome shotgun (WGS) entry which is preliminary data.</text>
</comment>
<dbReference type="EMBL" id="PCVN01000042">
    <property type="protein sequence ID" value="PIQ74523.1"/>
    <property type="molecule type" value="Genomic_DNA"/>
</dbReference>
<dbReference type="AlphaFoldDB" id="A0A2H0KQU2"/>
<protein>
    <submittedName>
        <fullName evidence="1">Uncharacterized protein</fullName>
    </submittedName>
</protein>
<evidence type="ECO:0000313" key="1">
    <source>
        <dbReference type="EMBL" id="PIQ74523.1"/>
    </source>
</evidence>
<reference evidence="1 2" key="1">
    <citation type="submission" date="2017-09" db="EMBL/GenBank/DDBJ databases">
        <title>Depth-based differentiation of microbial function through sediment-hosted aquifers and enrichment of novel symbionts in the deep terrestrial subsurface.</title>
        <authorList>
            <person name="Probst A.J."/>
            <person name="Ladd B."/>
            <person name="Jarett J.K."/>
            <person name="Geller-Mcgrath D.E."/>
            <person name="Sieber C.M."/>
            <person name="Emerson J.B."/>
            <person name="Anantharaman K."/>
            <person name="Thomas B.C."/>
            <person name="Malmstrom R."/>
            <person name="Stieglmeier M."/>
            <person name="Klingl A."/>
            <person name="Woyke T."/>
            <person name="Ryan C.M."/>
            <person name="Banfield J.F."/>
        </authorList>
    </citation>
    <scope>NUCLEOTIDE SEQUENCE [LARGE SCALE GENOMIC DNA]</scope>
    <source>
        <strain evidence="1">CG11_big_fil_rev_8_21_14_0_20_44_10</strain>
    </source>
</reference>
<evidence type="ECO:0000313" key="2">
    <source>
        <dbReference type="Proteomes" id="UP000231550"/>
    </source>
</evidence>